<accession>A0AAW7XZC9</accession>
<name>A0AAW7XZC9_9RHOB</name>
<dbReference type="RefSeq" id="WP_303480366.1">
    <property type="nucleotide sequence ID" value="NZ_JAUOPJ010000017.1"/>
</dbReference>
<dbReference type="AlphaFoldDB" id="A0AAW7XZC9"/>
<dbReference type="PIRSF" id="PIRSF003113">
    <property type="entry name" value="BolA"/>
    <property type="match status" value="1"/>
</dbReference>
<evidence type="ECO:0000256" key="1">
    <source>
        <dbReference type="RuleBase" id="RU003860"/>
    </source>
</evidence>
<reference evidence="2" key="1">
    <citation type="submission" date="2023-07" db="EMBL/GenBank/DDBJ databases">
        <title>Genome content predicts the carbon catabolic preferences of heterotrophic bacteria.</title>
        <authorList>
            <person name="Gralka M."/>
        </authorList>
    </citation>
    <scope>NUCLEOTIDE SEQUENCE</scope>
    <source>
        <strain evidence="2">I2M02</strain>
    </source>
</reference>
<dbReference type="InterPro" id="IPR036065">
    <property type="entry name" value="BolA-like_sf"/>
</dbReference>
<evidence type="ECO:0000313" key="3">
    <source>
        <dbReference type="Proteomes" id="UP001169823"/>
    </source>
</evidence>
<dbReference type="InterPro" id="IPR002634">
    <property type="entry name" value="BolA"/>
</dbReference>
<dbReference type="PANTHER" id="PTHR46230:SF7">
    <property type="entry name" value="BOLA-LIKE PROTEIN 1"/>
    <property type="match status" value="1"/>
</dbReference>
<proteinExistence type="inferred from homology"/>
<organism evidence="2 3">
    <name type="scientific">Celeribacter halophilus</name>
    <dbReference type="NCBI Taxonomy" id="576117"/>
    <lineage>
        <taxon>Bacteria</taxon>
        <taxon>Pseudomonadati</taxon>
        <taxon>Pseudomonadota</taxon>
        <taxon>Alphaproteobacteria</taxon>
        <taxon>Rhodobacterales</taxon>
        <taxon>Roseobacteraceae</taxon>
        <taxon>Celeribacter</taxon>
    </lineage>
</organism>
<dbReference type="Pfam" id="PF01722">
    <property type="entry name" value="BolA"/>
    <property type="match status" value="1"/>
</dbReference>
<protein>
    <submittedName>
        <fullName evidence="2">BolA family protein</fullName>
    </submittedName>
</protein>
<dbReference type="Gene3D" id="3.30.300.90">
    <property type="entry name" value="BolA-like"/>
    <property type="match status" value="1"/>
</dbReference>
<sequence>MTIADEICKRLENAFAPSELIVVDDSAAHAGHAGNPDGGGETHFNVRIRSAAFEGQSRIARHRMVHKALGDLVPRIHALALDLDV</sequence>
<comment type="caution">
    <text evidence="2">The sequence shown here is derived from an EMBL/GenBank/DDBJ whole genome shotgun (WGS) entry which is preliminary data.</text>
</comment>
<comment type="similarity">
    <text evidence="1">Belongs to the BolA/IbaG family.</text>
</comment>
<dbReference type="EMBL" id="JAUOPJ010000017">
    <property type="protein sequence ID" value="MDO6458689.1"/>
    <property type="molecule type" value="Genomic_DNA"/>
</dbReference>
<dbReference type="Proteomes" id="UP001169823">
    <property type="component" value="Unassembled WGS sequence"/>
</dbReference>
<gene>
    <name evidence="2" type="ORF">Q4494_16505</name>
</gene>
<evidence type="ECO:0000313" key="2">
    <source>
        <dbReference type="EMBL" id="MDO6458689.1"/>
    </source>
</evidence>
<dbReference type="PANTHER" id="PTHR46230">
    <property type="match status" value="1"/>
</dbReference>
<dbReference type="GO" id="GO:0016226">
    <property type="term" value="P:iron-sulfur cluster assembly"/>
    <property type="evidence" value="ECO:0007669"/>
    <property type="project" value="TreeGrafter"/>
</dbReference>
<dbReference type="SUPFAM" id="SSF82657">
    <property type="entry name" value="BolA-like"/>
    <property type="match status" value="1"/>
</dbReference>